<dbReference type="SUPFAM" id="SSF56300">
    <property type="entry name" value="Metallo-dependent phosphatases"/>
    <property type="match status" value="1"/>
</dbReference>
<dbReference type="InterPro" id="IPR004843">
    <property type="entry name" value="Calcineurin-like_PHP"/>
</dbReference>
<dbReference type="Proteomes" id="UP000601736">
    <property type="component" value="Unassembled WGS sequence"/>
</dbReference>
<protein>
    <submittedName>
        <fullName evidence="2">Calcineurin-like phosphoesterase</fullName>
    </submittedName>
</protein>
<dbReference type="GO" id="GO:0016787">
    <property type="term" value="F:hydrolase activity"/>
    <property type="evidence" value="ECO:0007669"/>
    <property type="project" value="InterPro"/>
</dbReference>
<dbReference type="RefSeq" id="WP_204799946.1">
    <property type="nucleotide sequence ID" value="NZ_CAJNAP010000020.1"/>
</dbReference>
<dbReference type="EMBL" id="CAJNAP010000020">
    <property type="protein sequence ID" value="CAE6507751.1"/>
    <property type="molecule type" value="Genomic_DNA"/>
</dbReference>
<accession>A0A8H8Z2G1</accession>
<evidence type="ECO:0000313" key="2">
    <source>
        <dbReference type="EMBL" id="CAE6507751.1"/>
    </source>
</evidence>
<dbReference type="InterPro" id="IPR029052">
    <property type="entry name" value="Metallo-depent_PP-like"/>
</dbReference>
<dbReference type="AlphaFoldDB" id="A0A8H8Z2G1"/>
<organism evidence="2 3">
    <name type="scientific">Nitrosomonas nitrosa</name>
    <dbReference type="NCBI Taxonomy" id="52442"/>
    <lineage>
        <taxon>Bacteria</taxon>
        <taxon>Pseudomonadati</taxon>
        <taxon>Pseudomonadota</taxon>
        <taxon>Betaproteobacteria</taxon>
        <taxon>Nitrosomonadales</taxon>
        <taxon>Nitrosomonadaceae</taxon>
        <taxon>Nitrosomonas</taxon>
    </lineage>
</organism>
<reference evidence="2" key="1">
    <citation type="submission" date="2021-02" db="EMBL/GenBank/DDBJ databases">
        <authorList>
            <person name="Han P."/>
        </authorList>
    </citation>
    <scope>NUCLEOTIDE SEQUENCE</scope>
    <source>
        <strain evidence="2">Nitrosomonas nitrosa 18-3D</strain>
    </source>
</reference>
<dbReference type="Pfam" id="PF00149">
    <property type="entry name" value="Metallophos"/>
    <property type="match status" value="1"/>
</dbReference>
<proteinExistence type="predicted"/>
<name>A0A8H8Z2G1_9PROT</name>
<gene>
    <name evidence="2" type="ORF">NMYAN_270003</name>
</gene>
<sequence length="340" mass="38883">MLPSIWLSALLWLTMLFYWVAPVQSNTDRAIDTDSGKFEFALIGDMPYRIVDYWKFDNVINAINANERLEWVLHAGDIKPGIAPCSDALLLDRLERFQRFKIPFILTPGDNEWTDCHRAAAGSYQPLERLARLRELFYPQPGVSLGQKTMTMVSQASDSQYPEFVENVRWTKKRVLFATLHIVGSNNGLVPFASRTQADDDEVARRIAAVLSWLHQAIDEAEAIEARGIFLLFQADPRFTAAKGKPARHGFEEILEAFEQASLRFRKPIVLAHGDSHRFLIDKPLQVQESERTLEHVTRVVTFGDRDVHWLRVVVDPDAPEVFTIHPEIIERNVSGYPLF</sequence>
<feature type="domain" description="Calcineurin-like phosphoesterase" evidence="1">
    <location>
        <begin position="40"/>
        <end position="148"/>
    </location>
</feature>
<evidence type="ECO:0000313" key="3">
    <source>
        <dbReference type="Proteomes" id="UP000601736"/>
    </source>
</evidence>
<comment type="caution">
    <text evidence="2">The sequence shown here is derived from an EMBL/GenBank/DDBJ whole genome shotgun (WGS) entry which is preliminary data.</text>
</comment>
<evidence type="ECO:0000259" key="1">
    <source>
        <dbReference type="Pfam" id="PF00149"/>
    </source>
</evidence>